<organism evidence="1 2">
    <name type="scientific">Achromobacter aloeverae</name>
    <dbReference type="NCBI Taxonomy" id="1750518"/>
    <lineage>
        <taxon>Bacteria</taxon>
        <taxon>Pseudomonadati</taxon>
        <taxon>Pseudomonadota</taxon>
        <taxon>Betaproteobacteria</taxon>
        <taxon>Burkholderiales</taxon>
        <taxon>Alcaligenaceae</taxon>
        <taxon>Achromobacter</taxon>
    </lineage>
</organism>
<dbReference type="EMBL" id="PYAL01000001">
    <property type="protein sequence ID" value="RXN92779.1"/>
    <property type="molecule type" value="Genomic_DNA"/>
</dbReference>
<evidence type="ECO:0000313" key="2">
    <source>
        <dbReference type="Proteomes" id="UP000290849"/>
    </source>
</evidence>
<proteinExistence type="predicted"/>
<sequence length="69" mass="7605">MMTSQNAETPLAPLFSLLAEDAGLQEVATRYRQDLYVAVQSAMQLRNALLALDDVAAEPWPPMQTRTAI</sequence>
<protein>
    <submittedName>
        <fullName evidence="1">Uncharacterized protein</fullName>
    </submittedName>
</protein>
<dbReference type="Proteomes" id="UP000290849">
    <property type="component" value="Unassembled WGS sequence"/>
</dbReference>
<comment type="caution">
    <text evidence="1">The sequence shown here is derived from an EMBL/GenBank/DDBJ whole genome shotgun (WGS) entry which is preliminary data.</text>
</comment>
<reference evidence="1 2" key="1">
    <citation type="journal article" date="2017" name="Int. J. Syst. Evol. Microbiol.">
        <title>Achromobacter aloeverae sp. nov., isolated from the root of Aloe vera (L.) Burm.f.</title>
        <authorList>
            <person name="Kuncharoen N."/>
            <person name="Muramatsu Y."/>
            <person name="Shibata C."/>
            <person name="Kamakura Y."/>
            <person name="Nakagawa Y."/>
            <person name="Tanasupawat S."/>
        </authorList>
    </citation>
    <scope>NUCLEOTIDE SEQUENCE [LARGE SCALE GENOMIC DNA]</scope>
    <source>
        <strain evidence="1 2">AVA-1</strain>
    </source>
</reference>
<dbReference type="RefSeq" id="WP_129148740.1">
    <property type="nucleotide sequence ID" value="NZ_JBHSDO010000006.1"/>
</dbReference>
<gene>
    <name evidence="1" type="ORF">C7R54_03280</name>
</gene>
<dbReference type="AlphaFoldDB" id="A0A4Q1HPD3"/>
<name>A0A4Q1HPD3_9BURK</name>
<accession>A0A4Q1HPD3</accession>
<keyword evidence="2" id="KW-1185">Reference proteome</keyword>
<dbReference type="OrthoDB" id="8638154at2"/>
<evidence type="ECO:0000313" key="1">
    <source>
        <dbReference type="EMBL" id="RXN92779.1"/>
    </source>
</evidence>